<name>A0A097STB8_9BACT</name>
<dbReference type="GO" id="GO:0016887">
    <property type="term" value="F:ATP hydrolysis activity"/>
    <property type="evidence" value="ECO:0007669"/>
    <property type="project" value="InterPro"/>
</dbReference>
<dbReference type="GO" id="GO:0005524">
    <property type="term" value="F:ATP binding"/>
    <property type="evidence" value="ECO:0007669"/>
    <property type="project" value="UniProtKB-KW"/>
</dbReference>
<keyword evidence="3" id="KW-0067">ATP-binding</keyword>
<comment type="similarity">
    <text evidence="1">Belongs to the ABC transporter superfamily. Ycf16 family.</text>
</comment>
<dbReference type="InterPro" id="IPR027417">
    <property type="entry name" value="P-loop_NTPase"/>
</dbReference>
<keyword evidence="6" id="KW-1185">Reference proteome</keyword>
<sequence length="264" mass="29751">MFYIIYNNNTMNNTLKIIGLCVSIDNKTIINDVNLELNNGDVVALIGPNGAGKSTLLKALMNHYIIKIDRGDIIYNNESIKNLPTYMIARKGLFYIDQAPAELEGVPTLEFLKNIIKIRDPKISFYESFKKINQLYDDLSLDKSLLSHGVNVGCSGGQKKKNEIIQSQLLESTVLLLDEIDAGLDVDATKKIQEYINASRNKHITIMISHDLDLFNTLKPNKVVLLANQKVAKIGGMEIIDEIKKNGYKNYEQARIKQADPFKF</sequence>
<dbReference type="PANTHER" id="PTHR43204:SF1">
    <property type="entry name" value="ABC TRANSPORTER I FAMILY MEMBER 6, CHLOROPLASTIC"/>
    <property type="match status" value="1"/>
</dbReference>
<dbReference type="STRING" id="1318617.MGM1_4690"/>
<dbReference type="KEGG" id="mgj:MGM1_4690"/>
<dbReference type="InterPro" id="IPR003439">
    <property type="entry name" value="ABC_transporter-like_ATP-bd"/>
</dbReference>
<gene>
    <name evidence="5" type="ORF">MGM1_4690</name>
</gene>
<dbReference type="InterPro" id="IPR003593">
    <property type="entry name" value="AAA+_ATPase"/>
</dbReference>
<dbReference type="HOGENOM" id="CLU_000604_48_1_14"/>
<dbReference type="SUPFAM" id="SSF52540">
    <property type="entry name" value="P-loop containing nucleoside triphosphate hydrolases"/>
    <property type="match status" value="1"/>
</dbReference>
<evidence type="ECO:0000256" key="1">
    <source>
        <dbReference type="ARBA" id="ARBA00006216"/>
    </source>
</evidence>
<organism evidence="5 6">
    <name type="scientific">Candidatus Malacoplasma girerdii</name>
    <dbReference type="NCBI Taxonomy" id="1318617"/>
    <lineage>
        <taxon>Bacteria</taxon>
        <taxon>Bacillati</taxon>
        <taxon>Mycoplasmatota</taxon>
        <taxon>Mycoplasmoidales</taxon>
        <taxon>Mycoplasmoidaceae</taxon>
        <taxon>Malacoplasma</taxon>
    </lineage>
</organism>
<accession>A0A097STB8</accession>
<evidence type="ECO:0000313" key="5">
    <source>
        <dbReference type="EMBL" id="AIV03835.1"/>
    </source>
</evidence>
<dbReference type="AlphaFoldDB" id="A0A097STB8"/>
<keyword evidence="2" id="KW-0547">Nucleotide-binding</keyword>
<reference evidence="5 6" key="1">
    <citation type="journal article" date="2014" name="PLoS ONE">
        <title>An emerging Mycoplasma associated with trichomoniasis, vaginal infection and disease.</title>
        <authorList>
            <consortium name="Vaginal Microbiome Consortium"/>
            <person name="Fettweis J.M."/>
            <person name="Serrano M.G."/>
            <person name="Huang B."/>
            <person name="Brooks J.P."/>
            <person name="Glascock A.L."/>
            <person name="Sheth N.U."/>
            <person name="Strauss J.F.III."/>
            <person name="Jefferson K.K."/>
            <person name="Buck G.A."/>
        </authorList>
    </citation>
    <scope>NUCLEOTIDE SEQUENCE [LARGE SCALE GENOMIC DNA]</scope>
    <source>
        <strain evidence="5 6">VCU_M1</strain>
    </source>
</reference>
<protein>
    <submittedName>
        <fullName evidence="5">FeS assembly ATPase SufC</fullName>
    </submittedName>
</protein>
<dbReference type="Proteomes" id="UP000030066">
    <property type="component" value="Chromosome"/>
</dbReference>
<dbReference type="EMBL" id="CP007711">
    <property type="protein sequence ID" value="AIV03835.1"/>
    <property type="molecule type" value="Genomic_DNA"/>
</dbReference>
<evidence type="ECO:0000256" key="2">
    <source>
        <dbReference type="ARBA" id="ARBA00022741"/>
    </source>
</evidence>
<dbReference type="eggNOG" id="COG0396">
    <property type="taxonomic scope" value="Bacteria"/>
</dbReference>
<dbReference type="PANTHER" id="PTHR43204">
    <property type="entry name" value="ABC TRANSPORTER I FAMILY MEMBER 6, CHLOROPLASTIC"/>
    <property type="match status" value="1"/>
</dbReference>
<feature type="domain" description="ABC transporter" evidence="4">
    <location>
        <begin position="15"/>
        <end position="253"/>
    </location>
</feature>
<dbReference type="Pfam" id="PF00005">
    <property type="entry name" value="ABC_tran"/>
    <property type="match status" value="1"/>
</dbReference>
<proteinExistence type="inferred from homology"/>
<dbReference type="SMART" id="SM00382">
    <property type="entry name" value="AAA"/>
    <property type="match status" value="1"/>
</dbReference>
<dbReference type="InterPro" id="IPR010230">
    <property type="entry name" value="FeS-cluster_ATPase_SufC"/>
</dbReference>
<dbReference type="PROSITE" id="PS50893">
    <property type="entry name" value="ABC_TRANSPORTER_2"/>
    <property type="match status" value="1"/>
</dbReference>
<evidence type="ECO:0000259" key="4">
    <source>
        <dbReference type="PROSITE" id="PS50893"/>
    </source>
</evidence>
<evidence type="ECO:0000313" key="6">
    <source>
        <dbReference type="Proteomes" id="UP000030066"/>
    </source>
</evidence>
<evidence type="ECO:0000256" key="3">
    <source>
        <dbReference type="ARBA" id="ARBA00022840"/>
    </source>
</evidence>
<dbReference type="Gene3D" id="3.40.50.300">
    <property type="entry name" value="P-loop containing nucleotide triphosphate hydrolases"/>
    <property type="match status" value="1"/>
</dbReference>
<dbReference type="NCBIfam" id="TIGR01978">
    <property type="entry name" value="sufC"/>
    <property type="match status" value="1"/>
</dbReference>